<dbReference type="NCBIfam" id="NF004490">
    <property type="entry name" value="PRK05820.1"/>
    <property type="match status" value="1"/>
</dbReference>
<dbReference type="PIRSF" id="PIRSF000478">
    <property type="entry name" value="TP_PyNP"/>
    <property type="match status" value="1"/>
</dbReference>
<dbReference type="InterPro" id="IPR000312">
    <property type="entry name" value="Glycosyl_Trfase_fam3"/>
</dbReference>
<evidence type="ECO:0000313" key="14">
    <source>
        <dbReference type="Proteomes" id="UP001229346"/>
    </source>
</evidence>
<dbReference type="Pfam" id="PF07831">
    <property type="entry name" value="PYNP_C"/>
    <property type="match status" value="1"/>
</dbReference>
<comment type="caution">
    <text evidence="13">The sequence shown here is derived from an EMBL/GenBank/DDBJ whole genome shotgun (WGS) entry which is preliminary data.</text>
</comment>
<dbReference type="NCBIfam" id="TIGR02644">
    <property type="entry name" value="Y_phosphoryl"/>
    <property type="match status" value="1"/>
</dbReference>
<name>A0ABT9TW51_PAEHA</name>
<protein>
    <recommendedName>
        <fullName evidence="7">Pyrimidine-nucleoside phosphorylase</fullName>
        <ecNumber evidence="6">2.4.2.2</ecNumber>
    </recommendedName>
</protein>
<evidence type="ECO:0000256" key="8">
    <source>
        <dbReference type="ARBA" id="ARBA00022676"/>
    </source>
</evidence>
<evidence type="ECO:0000256" key="3">
    <source>
        <dbReference type="ARBA" id="ARBA00003877"/>
    </source>
</evidence>
<dbReference type="Gene3D" id="3.40.1030.10">
    <property type="entry name" value="Nucleoside phosphorylase/phosphoribosyltransferase catalytic domain"/>
    <property type="match status" value="1"/>
</dbReference>
<dbReference type="Gene3D" id="3.90.1170.30">
    <property type="entry name" value="Pyrimidine nucleoside phosphorylase-like, C-terminal domain"/>
    <property type="match status" value="1"/>
</dbReference>
<evidence type="ECO:0000256" key="11">
    <source>
        <dbReference type="ARBA" id="ARBA00048525"/>
    </source>
</evidence>
<evidence type="ECO:0000256" key="9">
    <source>
        <dbReference type="ARBA" id="ARBA00022679"/>
    </source>
</evidence>
<dbReference type="PANTHER" id="PTHR10515">
    <property type="entry name" value="THYMIDINE PHOSPHORYLASE"/>
    <property type="match status" value="1"/>
</dbReference>
<dbReference type="NCBIfam" id="NF004747">
    <property type="entry name" value="PRK06078.1"/>
    <property type="match status" value="1"/>
</dbReference>
<dbReference type="SMART" id="SM00941">
    <property type="entry name" value="PYNP_C"/>
    <property type="match status" value="1"/>
</dbReference>
<dbReference type="Proteomes" id="UP001229346">
    <property type="component" value="Unassembled WGS sequence"/>
</dbReference>
<dbReference type="GO" id="GO:0016154">
    <property type="term" value="F:pyrimidine-nucleoside phosphorylase activity"/>
    <property type="evidence" value="ECO:0007669"/>
    <property type="project" value="UniProtKB-EC"/>
</dbReference>
<evidence type="ECO:0000256" key="1">
    <source>
        <dbReference type="ARBA" id="ARBA00001066"/>
    </source>
</evidence>
<feature type="domain" description="Pyrimidine nucleoside phosphorylase C-terminal" evidence="12">
    <location>
        <begin position="345"/>
        <end position="420"/>
    </location>
</feature>
<comment type="catalytic activity">
    <reaction evidence="1">
        <text>2'-deoxyuridine + phosphate = 2-deoxy-alpha-D-ribose 1-phosphate + uracil</text>
        <dbReference type="Rhea" id="RHEA:22824"/>
        <dbReference type="ChEBI" id="CHEBI:16450"/>
        <dbReference type="ChEBI" id="CHEBI:17568"/>
        <dbReference type="ChEBI" id="CHEBI:43474"/>
        <dbReference type="ChEBI" id="CHEBI:57259"/>
        <dbReference type="EC" id="2.4.2.2"/>
    </reaction>
</comment>
<comment type="similarity">
    <text evidence="4">Belongs to the thymidine/pyrimidine-nucleoside phosphorylase family.</text>
</comment>
<evidence type="ECO:0000256" key="6">
    <source>
        <dbReference type="ARBA" id="ARBA00011889"/>
    </source>
</evidence>
<evidence type="ECO:0000256" key="7">
    <source>
        <dbReference type="ARBA" id="ARBA00014680"/>
    </source>
</evidence>
<evidence type="ECO:0000256" key="4">
    <source>
        <dbReference type="ARBA" id="ARBA00006915"/>
    </source>
</evidence>
<keyword evidence="9 13" id="KW-0808">Transferase</keyword>
<dbReference type="PANTHER" id="PTHR10515:SF0">
    <property type="entry name" value="THYMIDINE PHOSPHORYLASE"/>
    <property type="match status" value="1"/>
</dbReference>
<evidence type="ECO:0000313" key="13">
    <source>
        <dbReference type="EMBL" id="MDQ0111601.1"/>
    </source>
</evidence>
<dbReference type="RefSeq" id="WP_307201725.1">
    <property type="nucleotide sequence ID" value="NZ_JAUSSU010000002.1"/>
</dbReference>
<evidence type="ECO:0000259" key="12">
    <source>
        <dbReference type="SMART" id="SM00941"/>
    </source>
</evidence>
<dbReference type="Pfam" id="PF02885">
    <property type="entry name" value="Glycos_trans_3N"/>
    <property type="match status" value="1"/>
</dbReference>
<dbReference type="InterPro" id="IPR018090">
    <property type="entry name" value="Pyrmidine_PPas_bac/euk"/>
</dbReference>
<evidence type="ECO:0000256" key="5">
    <source>
        <dbReference type="ARBA" id="ARBA00011738"/>
    </source>
</evidence>
<comment type="catalytic activity">
    <reaction evidence="10">
        <text>uridine + phosphate = alpha-D-ribose 1-phosphate + uracil</text>
        <dbReference type="Rhea" id="RHEA:24388"/>
        <dbReference type="ChEBI" id="CHEBI:16704"/>
        <dbReference type="ChEBI" id="CHEBI:17568"/>
        <dbReference type="ChEBI" id="CHEBI:43474"/>
        <dbReference type="ChEBI" id="CHEBI:57720"/>
        <dbReference type="EC" id="2.4.2.2"/>
    </reaction>
</comment>
<comment type="function">
    <text evidence="3">Catalyzes phosphorolysis of the pyrimidine nucleosides uridine, thymidine and 2'-deoxyuridine with the formation of the corresponding pyrimidine base and ribose-1-phosphate.</text>
</comment>
<sequence>MRAVDIIHKKRDGGELTASELTYLIDGYCRGDIPDYQMSAWAMAVFFRGMTAGETAALTLAMANSGDQVDLGPISGVKVDKHSTGGVGDKTTLIIAPLVASVGIPVAKMSGKGLGHTGGTIDKLESIEGFRTELSRERFMTQVNDIGLSVIGQSGNLAPADKKLYALRDVTGTVESIPLIASSVMSKKIAAGADAIVLDVKTGSGAFMKTLEHSEQLAQAMVEIGTEVGRHTAAIISDMDQPLGYAIGNALEVAESIETLKGRGPADLTELCLTLGAHMVVLGGKADSVDTAKELLRSQLHNGAALAKFKQFVAAQGGDEGIADDPSRLPSAPHSVEVKAEASGFVSAIEAEQLGLAAMLLGAGRATKEAEIDYAVGLTLRLKVGDPVNAGDTLAVLHVRENNETASEVAARVRDAYSINDKQPEERKLLLSVVTSSGVERYS</sequence>
<dbReference type="InterPro" id="IPR035902">
    <property type="entry name" value="Nuc_phospho_transferase"/>
</dbReference>
<dbReference type="Gene3D" id="1.20.970.10">
    <property type="entry name" value="Transferase, Pyrimidine Nucleoside Phosphorylase, Chain C"/>
    <property type="match status" value="1"/>
</dbReference>
<comment type="cofactor">
    <cofactor evidence="2">
        <name>K(+)</name>
        <dbReference type="ChEBI" id="CHEBI:29103"/>
    </cofactor>
</comment>
<dbReference type="InterPro" id="IPR017459">
    <property type="entry name" value="Glycosyl_Trfase_fam3_N_dom"/>
</dbReference>
<dbReference type="InterPro" id="IPR036566">
    <property type="entry name" value="PYNP-like_C_sf"/>
</dbReference>
<dbReference type="SUPFAM" id="SSF54680">
    <property type="entry name" value="Pyrimidine nucleoside phosphorylase C-terminal domain"/>
    <property type="match status" value="1"/>
</dbReference>
<dbReference type="InterPro" id="IPR036320">
    <property type="entry name" value="Glycosyl_Trfase_fam3_N_dom_sf"/>
</dbReference>
<dbReference type="EC" id="2.4.2.2" evidence="6"/>
<proteinExistence type="inferred from homology"/>
<gene>
    <name evidence="13" type="ORF">J2T15_001034</name>
</gene>
<keyword evidence="8 13" id="KW-0328">Glycosyltransferase</keyword>
<accession>A0ABT9TW51</accession>
<keyword evidence="14" id="KW-1185">Reference proteome</keyword>
<dbReference type="SUPFAM" id="SSF47648">
    <property type="entry name" value="Nucleoside phosphorylase/phosphoribosyltransferase N-terminal domain"/>
    <property type="match status" value="1"/>
</dbReference>
<dbReference type="Pfam" id="PF00591">
    <property type="entry name" value="Glycos_transf_3"/>
    <property type="match status" value="1"/>
</dbReference>
<dbReference type="EMBL" id="JAUSSU010000002">
    <property type="protein sequence ID" value="MDQ0111601.1"/>
    <property type="molecule type" value="Genomic_DNA"/>
</dbReference>
<comment type="subunit">
    <text evidence="5">Homodimer.</text>
</comment>
<evidence type="ECO:0000256" key="10">
    <source>
        <dbReference type="ARBA" id="ARBA00048453"/>
    </source>
</evidence>
<organism evidence="13 14">
    <name type="scientific">Paenibacillus harenae</name>
    <dbReference type="NCBI Taxonomy" id="306543"/>
    <lineage>
        <taxon>Bacteria</taxon>
        <taxon>Bacillati</taxon>
        <taxon>Bacillota</taxon>
        <taxon>Bacilli</taxon>
        <taxon>Bacillales</taxon>
        <taxon>Paenibacillaceae</taxon>
        <taxon>Paenibacillus</taxon>
    </lineage>
</organism>
<dbReference type="InterPro" id="IPR000053">
    <property type="entry name" value="Thymidine/pyrmidine_PPase"/>
</dbReference>
<evidence type="ECO:0000256" key="2">
    <source>
        <dbReference type="ARBA" id="ARBA00001958"/>
    </source>
</evidence>
<reference evidence="13 14" key="1">
    <citation type="submission" date="2023-07" db="EMBL/GenBank/DDBJ databases">
        <title>Sorghum-associated microbial communities from plants grown in Nebraska, USA.</title>
        <authorList>
            <person name="Schachtman D."/>
        </authorList>
    </citation>
    <scope>NUCLEOTIDE SEQUENCE [LARGE SCALE GENOMIC DNA]</scope>
    <source>
        <strain evidence="13 14">CC482</strain>
    </source>
</reference>
<dbReference type="InterPro" id="IPR013102">
    <property type="entry name" value="PYNP_C"/>
</dbReference>
<dbReference type="SUPFAM" id="SSF52418">
    <property type="entry name" value="Nucleoside phosphorylase/phosphoribosyltransferase catalytic domain"/>
    <property type="match status" value="1"/>
</dbReference>
<comment type="catalytic activity">
    <reaction evidence="11">
        <text>thymidine + phosphate = 2-deoxy-alpha-D-ribose 1-phosphate + thymine</text>
        <dbReference type="Rhea" id="RHEA:16037"/>
        <dbReference type="ChEBI" id="CHEBI:17748"/>
        <dbReference type="ChEBI" id="CHEBI:17821"/>
        <dbReference type="ChEBI" id="CHEBI:43474"/>
        <dbReference type="ChEBI" id="CHEBI:57259"/>
        <dbReference type="EC" id="2.4.2.2"/>
    </reaction>
</comment>